<evidence type="ECO:0000259" key="3">
    <source>
        <dbReference type="PROSITE" id="PS50893"/>
    </source>
</evidence>
<keyword evidence="2 4" id="KW-0067">ATP-binding</keyword>
<dbReference type="GO" id="GO:0005524">
    <property type="term" value="F:ATP binding"/>
    <property type="evidence" value="ECO:0007669"/>
    <property type="project" value="UniProtKB-KW"/>
</dbReference>
<dbReference type="Pfam" id="PF00005">
    <property type="entry name" value="ABC_tran"/>
    <property type="match status" value="1"/>
</dbReference>
<keyword evidence="1" id="KW-0547">Nucleotide-binding</keyword>
<accession>A0ABW4VX77</accession>
<dbReference type="Proteomes" id="UP001597383">
    <property type="component" value="Unassembled WGS sequence"/>
</dbReference>
<dbReference type="PROSITE" id="PS50893">
    <property type="entry name" value="ABC_TRANSPORTER_2"/>
    <property type="match status" value="1"/>
</dbReference>
<dbReference type="InterPro" id="IPR017871">
    <property type="entry name" value="ABC_transporter-like_CS"/>
</dbReference>
<sequence>MLKIKNVSKYYGKTTALGEVSLRIPKGSCYGLVGPNGAGKSTLIKILSSIIHDYTGEAIVDNKALTHEQKGKIGYVPQDICLEEGLSAIGNLYLFGKLYGLNGKKLKLRALEVLKQIDLENRAKDKVSTFSGGMKRRLNIGCSLMHNPDILIMDEPTVGIDPQSRNYIFQMISEIKNDGGTIIYASHYIDEVEVLCDEVAFIDKGEVVENGSVDELLKRYATPSIFMKGNPLTLNDIKQYGDVSAKKGGYMLTTNEPLQVMENIIAHCRNHVIDLERLELVQPRLEDIFFSLTGSELRD</sequence>
<dbReference type="InterPro" id="IPR003593">
    <property type="entry name" value="AAA+_ATPase"/>
</dbReference>
<keyword evidence="5" id="KW-1185">Reference proteome</keyword>
<dbReference type="PANTHER" id="PTHR43582">
    <property type="entry name" value="LINEARMYCIN RESISTANCE ATP-BINDING PROTEIN LNRL"/>
    <property type="match status" value="1"/>
</dbReference>
<evidence type="ECO:0000256" key="1">
    <source>
        <dbReference type="ARBA" id="ARBA00022741"/>
    </source>
</evidence>
<feature type="domain" description="ABC transporter" evidence="3">
    <location>
        <begin position="2"/>
        <end position="229"/>
    </location>
</feature>
<dbReference type="PROSITE" id="PS00211">
    <property type="entry name" value="ABC_TRANSPORTER_1"/>
    <property type="match status" value="1"/>
</dbReference>
<dbReference type="RefSeq" id="WP_377556550.1">
    <property type="nucleotide sequence ID" value="NZ_JBHUHQ010000014.1"/>
</dbReference>
<dbReference type="PANTHER" id="PTHR43582:SF2">
    <property type="entry name" value="LINEARMYCIN RESISTANCE ATP-BINDING PROTEIN LNRL"/>
    <property type="match status" value="1"/>
</dbReference>
<gene>
    <name evidence="4" type="ORF">ACFSJF_08175</name>
</gene>
<reference evidence="5" key="1">
    <citation type="journal article" date="2019" name="Int. J. Syst. Evol. Microbiol.">
        <title>The Global Catalogue of Microorganisms (GCM) 10K type strain sequencing project: providing services to taxonomists for standard genome sequencing and annotation.</title>
        <authorList>
            <consortium name="The Broad Institute Genomics Platform"/>
            <consortium name="The Broad Institute Genome Sequencing Center for Infectious Disease"/>
            <person name="Wu L."/>
            <person name="Ma J."/>
        </authorList>
    </citation>
    <scope>NUCLEOTIDE SEQUENCE [LARGE SCALE GENOMIC DNA]</scope>
    <source>
        <strain evidence="5">R28</strain>
    </source>
</reference>
<evidence type="ECO:0000256" key="2">
    <source>
        <dbReference type="ARBA" id="ARBA00022840"/>
    </source>
</evidence>
<dbReference type="Gene3D" id="3.40.50.300">
    <property type="entry name" value="P-loop containing nucleotide triphosphate hydrolases"/>
    <property type="match status" value="1"/>
</dbReference>
<dbReference type="SMART" id="SM00382">
    <property type="entry name" value="AAA"/>
    <property type="match status" value="1"/>
</dbReference>
<name>A0ABW4VX77_9BACI</name>
<protein>
    <submittedName>
        <fullName evidence="4">ABC transporter ATP-binding protein</fullName>
    </submittedName>
</protein>
<organism evidence="4 5">
    <name type="scientific">Ornithinibacillus salinisoli</name>
    <dbReference type="NCBI Taxonomy" id="1848459"/>
    <lineage>
        <taxon>Bacteria</taxon>
        <taxon>Bacillati</taxon>
        <taxon>Bacillota</taxon>
        <taxon>Bacilli</taxon>
        <taxon>Bacillales</taxon>
        <taxon>Bacillaceae</taxon>
        <taxon>Ornithinibacillus</taxon>
    </lineage>
</organism>
<dbReference type="SUPFAM" id="SSF52540">
    <property type="entry name" value="P-loop containing nucleoside triphosphate hydrolases"/>
    <property type="match status" value="1"/>
</dbReference>
<proteinExistence type="predicted"/>
<evidence type="ECO:0000313" key="5">
    <source>
        <dbReference type="Proteomes" id="UP001597383"/>
    </source>
</evidence>
<comment type="caution">
    <text evidence="4">The sequence shown here is derived from an EMBL/GenBank/DDBJ whole genome shotgun (WGS) entry which is preliminary data.</text>
</comment>
<dbReference type="InterPro" id="IPR003439">
    <property type="entry name" value="ABC_transporter-like_ATP-bd"/>
</dbReference>
<dbReference type="InterPro" id="IPR027417">
    <property type="entry name" value="P-loop_NTPase"/>
</dbReference>
<evidence type="ECO:0000313" key="4">
    <source>
        <dbReference type="EMBL" id="MFD2044237.1"/>
    </source>
</evidence>
<dbReference type="EMBL" id="JBHUHQ010000014">
    <property type="protein sequence ID" value="MFD2044237.1"/>
    <property type="molecule type" value="Genomic_DNA"/>
</dbReference>